<keyword evidence="9" id="KW-1185">Reference proteome</keyword>
<dbReference type="InterPro" id="IPR035386">
    <property type="entry name" value="Arm-DNA-bind_5"/>
</dbReference>
<accession>A0A3E4N4F5</accession>
<sequence length="387" mass="46075">MNKIYFRLVYNRKKKLNKSGKALIQVEAYRNRKKVYISTGIYVNPKQWDNHHSRIIQHPHSEELNRMLEEFILQLQWEELKSWKRGVYINLSAFKTFNHQNDTEKMTFLLFGRNWVEHSLRKDTTKKNLLTTLDLLNHFRPSIEFEDITYTFLLDFEDFMRQRMYETNTIAKHMRQLRTFVNEAIKRGYIQPDEYPFRKYQIKTTQSKHSFLLPEEIRKLEKLELSSCPKSLMHSLKAFLFCCYTGIRYSDFVLLNESNIVTIKGEKWLIFKTVKTDTKVSIALYLLFQGKALRLLQEYHQNLSDFFHIKSNSSVNKDLKKIGVLAKIEKHFSFHTARHTNATLLIYNGAQITTVQKLLGHQSVKTTQRYSDIFSGTIVKDLKKCKF</sequence>
<dbReference type="RefSeq" id="WP_117671417.1">
    <property type="nucleotide sequence ID" value="NZ_CABOGR010000007.1"/>
</dbReference>
<dbReference type="Proteomes" id="UP000260862">
    <property type="component" value="Unassembled WGS sequence"/>
</dbReference>
<organism evidence="8 9">
    <name type="scientific">Phocaeicola plebeius</name>
    <dbReference type="NCBI Taxonomy" id="310297"/>
    <lineage>
        <taxon>Bacteria</taxon>
        <taxon>Pseudomonadati</taxon>
        <taxon>Bacteroidota</taxon>
        <taxon>Bacteroidia</taxon>
        <taxon>Bacteroidales</taxon>
        <taxon>Bacteroidaceae</taxon>
        <taxon>Phocaeicola</taxon>
    </lineage>
</organism>
<dbReference type="Pfam" id="PF00589">
    <property type="entry name" value="Phage_integrase"/>
    <property type="match status" value="1"/>
</dbReference>
<evidence type="ECO:0000256" key="2">
    <source>
        <dbReference type="ARBA" id="ARBA00022908"/>
    </source>
</evidence>
<dbReference type="Gene3D" id="1.10.150.130">
    <property type="match status" value="1"/>
</dbReference>
<dbReference type="EMBL" id="QSQT01000007">
    <property type="protein sequence ID" value="RGK56995.1"/>
    <property type="molecule type" value="Genomic_DNA"/>
</dbReference>
<evidence type="ECO:0000259" key="6">
    <source>
        <dbReference type="PROSITE" id="PS51898"/>
    </source>
</evidence>
<reference evidence="8 9" key="1">
    <citation type="submission" date="2018-08" db="EMBL/GenBank/DDBJ databases">
        <title>A genome reference for cultivated species of the human gut microbiota.</title>
        <authorList>
            <person name="Zou Y."/>
            <person name="Xue W."/>
            <person name="Luo G."/>
        </authorList>
    </citation>
    <scope>NUCLEOTIDE SEQUENCE [LARGE SCALE GENOMIC DNA]</scope>
    <source>
        <strain evidence="8 9">TF10-3AC</strain>
    </source>
</reference>
<dbReference type="InterPro" id="IPR002104">
    <property type="entry name" value="Integrase_catalytic"/>
</dbReference>
<feature type="domain" description="Core-binding (CB)" evidence="7">
    <location>
        <begin position="106"/>
        <end position="185"/>
    </location>
</feature>
<evidence type="ECO:0000256" key="3">
    <source>
        <dbReference type="ARBA" id="ARBA00023125"/>
    </source>
</evidence>
<dbReference type="Pfam" id="PF17293">
    <property type="entry name" value="Arm-DNA-bind_5"/>
    <property type="match status" value="1"/>
</dbReference>
<evidence type="ECO:0000256" key="1">
    <source>
        <dbReference type="ARBA" id="ARBA00008857"/>
    </source>
</evidence>
<protein>
    <submittedName>
        <fullName evidence="8">Site-specific integrase</fullName>
    </submittedName>
</protein>
<keyword evidence="3 5" id="KW-0238">DNA-binding</keyword>
<keyword evidence="2" id="KW-0229">DNA integration</keyword>
<evidence type="ECO:0000256" key="4">
    <source>
        <dbReference type="ARBA" id="ARBA00023172"/>
    </source>
</evidence>
<dbReference type="Pfam" id="PF13102">
    <property type="entry name" value="Phage_int_SAM_5"/>
    <property type="match status" value="1"/>
</dbReference>
<keyword evidence="4" id="KW-0233">DNA recombination</keyword>
<dbReference type="GO" id="GO:0015074">
    <property type="term" value="P:DNA integration"/>
    <property type="evidence" value="ECO:0007669"/>
    <property type="project" value="UniProtKB-KW"/>
</dbReference>
<feature type="domain" description="Tyr recombinase" evidence="6">
    <location>
        <begin position="207"/>
        <end position="384"/>
    </location>
</feature>
<dbReference type="CDD" id="cd01185">
    <property type="entry name" value="INTN1_C_like"/>
    <property type="match status" value="1"/>
</dbReference>
<dbReference type="AlphaFoldDB" id="A0A3E4N4F5"/>
<comment type="caution">
    <text evidence="8">The sequence shown here is derived from an EMBL/GenBank/DDBJ whole genome shotgun (WGS) entry which is preliminary data.</text>
</comment>
<evidence type="ECO:0000256" key="5">
    <source>
        <dbReference type="PROSITE-ProRule" id="PRU01248"/>
    </source>
</evidence>
<dbReference type="InterPro" id="IPR010998">
    <property type="entry name" value="Integrase_recombinase_N"/>
</dbReference>
<evidence type="ECO:0000313" key="9">
    <source>
        <dbReference type="Proteomes" id="UP000260862"/>
    </source>
</evidence>
<name>A0A3E4N4F5_9BACT</name>
<dbReference type="InterPro" id="IPR013762">
    <property type="entry name" value="Integrase-like_cat_sf"/>
</dbReference>
<evidence type="ECO:0000259" key="7">
    <source>
        <dbReference type="PROSITE" id="PS51900"/>
    </source>
</evidence>
<dbReference type="InterPro" id="IPR050090">
    <property type="entry name" value="Tyrosine_recombinase_XerCD"/>
</dbReference>
<gene>
    <name evidence="8" type="ORF">DXD04_05050</name>
</gene>
<dbReference type="Gene3D" id="1.10.443.10">
    <property type="entry name" value="Intergrase catalytic core"/>
    <property type="match status" value="1"/>
</dbReference>
<dbReference type="PROSITE" id="PS51900">
    <property type="entry name" value="CB"/>
    <property type="match status" value="1"/>
</dbReference>
<proteinExistence type="inferred from homology"/>
<dbReference type="SUPFAM" id="SSF56349">
    <property type="entry name" value="DNA breaking-rejoining enzymes"/>
    <property type="match status" value="1"/>
</dbReference>
<dbReference type="PROSITE" id="PS51898">
    <property type="entry name" value="TYR_RECOMBINASE"/>
    <property type="match status" value="1"/>
</dbReference>
<dbReference type="PANTHER" id="PTHR30349">
    <property type="entry name" value="PHAGE INTEGRASE-RELATED"/>
    <property type="match status" value="1"/>
</dbReference>
<dbReference type="InterPro" id="IPR044068">
    <property type="entry name" value="CB"/>
</dbReference>
<dbReference type="GO" id="GO:0006310">
    <property type="term" value="P:DNA recombination"/>
    <property type="evidence" value="ECO:0007669"/>
    <property type="project" value="UniProtKB-KW"/>
</dbReference>
<dbReference type="GO" id="GO:0003677">
    <property type="term" value="F:DNA binding"/>
    <property type="evidence" value="ECO:0007669"/>
    <property type="project" value="UniProtKB-UniRule"/>
</dbReference>
<dbReference type="InterPro" id="IPR011010">
    <property type="entry name" value="DNA_brk_join_enz"/>
</dbReference>
<dbReference type="InterPro" id="IPR025269">
    <property type="entry name" value="SAM-like_dom"/>
</dbReference>
<dbReference type="PANTHER" id="PTHR30349:SF64">
    <property type="entry name" value="PROPHAGE INTEGRASE INTD-RELATED"/>
    <property type="match status" value="1"/>
</dbReference>
<evidence type="ECO:0000313" key="8">
    <source>
        <dbReference type="EMBL" id="RGK56995.1"/>
    </source>
</evidence>
<comment type="similarity">
    <text evidence="1">Belongs to the 'phage' integrase family.</text>
</comment>